<dbReference type="GO" id="GO:0005198">
    <property type="term" value="F:structural molecule activity"/>
    <property type="evidence" value="ECO:0007669"/>
    <property type="project" value="InterPro"/>
</dbReference>
<dbReference type="Proteomes" id="UP000546200">
    <property type="component" value="Unassembled WGS sequence"/>
</dbReference>
<keyword evidence="6" id="KW-0966">Cell projection</keyword>
<comment type="similarity">
    <text evidence="3">Belongs to the bacterial flagellin family.</text>
</comment>
<evidence type="ECO:0000259" key="5">
    <source>
        <dbReference type="Pfam" id="PF00669"/>
    </source>
</evidence>
<accession>A0A7W9ET02</accession>
<dbReference type="GO" id="GO:0005576">
    <property type="term" value="C:extracellular region"/>
    <property type="evidence" value="ECO:0007669"/>
    <property type="project" value="UniProtKB-SubCell"/>
</dbReference>
<dbReference type="SUPFAM" id="SSF64518">
    <property type="entry name" value="Phase 1 flagellin"/>
    <property type="match status" value="1"/>
</dbReference>
<dbReference type="RefSeq" id="WP_184054212.1">
    <property type="nucleotide sequence ID" value="NZ_JACIJK010000001.1"/>
</dbReference>
<organism evidence="6 7">
    <name type="scientific">Sphingomonas aerophila</name>
    <dbReference type="NCBI Taxonomy" id="1344948"/>
    <lineage>
        <taxon>Bacteria</taxon>
        <taxon>Pseudomonadati</taxon>
        <taxon>Pseudomonadota</taxon>
        <taxon>Alphaproteobacteria</taxon>
        <taxon>Sphingomonadales</taxon>
        <taxon>Sphingomonadaceae</taxon>
        <taxon>Sphingomonas</taxon>
    </lineage>
</organism>
<proteinExistence type="inferred from homology"/>
<dbReference type="InterPro" id="IPR001492">
    <property type="entry name" value="Flagellin"/>
</dbReference>
<keyword evidence="6" id="KW-0282">Flagellum</keyword>
<keyword evidence="4" id="KW-0975">Bacterial flagellum</keyword>
<sequence>MTRIATIPLQQSMSDAIQRSQQKLAVSQAQLSTGKKAPDFASLGAQAVRNLSAHSLVSREKAHSEVASQVGTTLSIYDSNISAIETMASDLKQSATAAIGTQDSTGLQDAINAAFAQFRSSMNATAGGVPIFSGSQTSLPFTPEKLADTAGLAPSNAFTNDQVRASARVGDGIDVQYGVTASELGTDMLAAFRTLAEAGTFGDRPTEAQTQALRSAIGQIGDALGNIRGVNAENGRKQAQLETLGTRADQRSLIYQDVIGRNEDADLGQVAIDLAQQQAVLQASYVVFGKLSGLSLADYLR</sequence>
<name>A0A7W9ET02_9SPHN</name>
<dbReference type="PANTHER" id="PTHR42792">
    <property type="entry name" value="FLAGELLIN"/>
    <property type="match status" value="1"/>
</dbReference>
<comment type="subcellular location">
    <subcellularLocation>
        <location evidence="1">Bacterial flagellum</location>
    </subcellularLocation>
    <subcellularLocation>
        <location evidence="2">Secreted</location>
    </subcellularLocation>
</comment>
<evidence type="ECO:0000256" key="4">
    <source>
        <dbReference type="ARBA" id="ARBA00023143"/>
    </source>
</evidence>
<feature type="domain" description="Flagellin N-terminal" evidence="5">
    <location>
        <begin position="6"/>
        <end position="137"/>
    </location>
</feature>
<dbReference type="Pfam" id="PF00669">
    <property type="entry name" value="Flagellin_N"/>
    <property type="match status" value="1"/>
</dbReference>
<dbReference type="EMBL" id="JACIJK010000001">
    <property type="protein sequence ID" value="MBB5713674.1"/>
    <property type="molecule type" value="Genomic_DNA"/>
</dbReference>
<evidence type="ECO:0000313" key="7">
    <source>
        <dbReference type="Proteomes" id="UP000546200"/>
    </source>
</evidence>
<keyword evidence="7" id="KW-1185">Reference proteome</keyword>
<reference evidence="6 7" key="1">
    <citation type="submission" date="2020-08" db="EMBL/GenBank/DDBJ databases">
        <title>Genomic Encyclopedia of Type Strains, Phase IV (KMG-IV): sequencing the most valuable type-strain genomes for metagenomic binning, comparative biology and taxonomic classification.</title>
        <authorList>
            <person name="Goeker M."/>
        </authorList>
    </citation>
    <scope>NUCLEOTIDE SEQUENCE [LARGE SCALE GENOMIC DNA]</scope>
    <source>
        <strain evidence="6 7">DSM 100044</strain>
    </source>
</reference>
<keyword evidence="6" id="KW-0969">Cilium</keyword>
<evidence type="ECO:0000256" key="2">
    <source>
        <dbReference type="ARBA" id="ARBA00004613"/>
    </source>
</evidence>
<evidence type="ECO:0000256" key="3">
    <source>
        <dbReference type="ARBA" id="ARBA00005709"/>
    </source>
</evidence>
<dbReference type="AlphaFoldDB" id="A0A7W9ET02"/>
<evidence type="ECO:0000256" key="1">
    <source>
        <dbReference type="ARBA" id="ARBA00004365"/>
    </source>
</evidence>
<evidence type="ECO:0000313" key="6">
    <source>
        <dbReference type="EMBL" id="MBB5713674.1"/>
    </source>
</evidence>
<dbReference type="InterPro" id="IPR001029">
    <property type="entry name" value="Flagellin_N"/>
</dbReference>
<dbReference type="PANTHER" id="PTHR42792:SF1">
    <property type="entry name" value="FLAGELLAR HOOK-ASSOCIATED PROTEIN 3"/>
    <property type="match status" value="1"/>
</dbReference>
<dbReference type="GO" id="GO:0009288">
    <property type="term" value="C:bacterial-type flagellum"/>
    <property type="evidence" value="ECO:0007669"/>
    <property type="project" value="UniProtKB-SubCell"/>
</dbReference>
<dbReference type="Gene3D" id="1.20.1330.10">
    <property type="entry name" value="f41 fragment of flagellin, N-terminal domain"/>
    <property type="match status" value="1"/>
</dbReference>
<gene>
    <name evidence="6" type="ORF">FHS94_000493</name>
</gene>
<comment type="caution">
    <text evidence="6">The sequence shown here is derived from an EMBL/GenBank/DDBJ whole genome shotgun (WGS) entry which is preliminary data.</text>
</comment>
<protein>
    <submittedName>
        <fullName evidence="6">Flagellar hook-associated protein 3 FlgL</fullName>
    </submittedName>
</protein>